<dbReference type="InterPro" id="IPR000639">
    <property type="entry name" value="Epox_hydrolase-like"/>
</dbReference>
<keyword evidence="1" id="KW-0560">Oxidoreductase</keyword>
<dbReference type="InterPro" id="IPR000073">
    <property type="entry name" value="AB_hydrolase_1"/>
</dbReference>
<dbReference type="Pfam" id="PF00561">
    <property type="entry name" value="Abhydrolase_1"/>
    <property type="match status" value="1"/>
</dbReference>
<dbReference type="RefSeq" id="WP_193458928.1">
    <property type="nucleotide sequence ID" value="NZ_BAAAXF010000037.1"/>
</dbReference>
<reference evidence="4" key="1">
    <citation type="journal article" date="2019" name="Int. J. Syst. Evol. Microbiol.">
        <title>The Global Catalogue of Microorganisms (GCM) 10K type strain sequencing project: providing services to taxonomists for standard genome sequencing and annotation.</title>
        <authorList>
            <consortium name="The Broad Institute Genomics Platform"/>
            <consortium name="The Broad Institute Genome Sequencing Center for Infectious Disease"/>
            <person name="Wu L."/>
            <person name="Ma J."/>
        </authorList>
    </citation>
    <scope>NUCLEOTIDE SEQUENCE [LARGE SCALE GENOMIC DNA]</scope>
    <source>
        <strain evidence="4">JCM 4816</strain>
    </source>
</reference>
<name>A0ABP6TWL3_9ACTN</name>
<keyword evidence="1" id="KW-0575">Peroxidase</keyword>
<dbReference type="PANTHER" id="PTHR43433:SF4">
    <property type="entry name" value="NON-HEME CHLOROPEROXIDASE-RELATED"/>
    <property type="match status" value="1"/>
</dbReference>
<sequence>MPFITVGQENSTTIDLYYEDHGTGQPVVLIHGYPLDGHSWEKQTAALLAAGYRVITYDRRGFGQSSQPTTGYDYDTFAADLNTVMETLDLRDAVLVGFSMGTGEVGRYLGTYGSERVAKAAFLASLEPYLLKTDDNPTGVDGAVFEGIEKAVIADRYAYFTGFYQDFYNLDENLGTRISEEALRNSWNVAAGSSAYASIAAVATWTTDFRADVAKIDVPALILHGTADRILPIEATGEPFHRSLPQAEYVVVEGAPHGLLWTHAQEVTDALLAFLAK</sequence>
<dbReference type="Proteomes" id="UP001501455">
    <property type="component" value="Unassembled WGS sequence"/>
</dbReference>
<gene>
    <name evidence="3" type="ORF">GCM10019016_058240</name>
</gene>
<evidence type="ECO:0000313" key="3">
    <source>
        <dbReference type="EMBL" id="GAA3498721.1"/>
    </source>
</evidence>
<evidence type="ECO:0000259" key="2">
    <source>
        <dbReference type="Pfam" id="PF00561"/>
    </source>
</evidence>
<accession>A0ABP6TWL3</accession>
<feature type="domain" description="AB hydrolase-1" evidence="2">
    <location>
        <begin position="26"/>
        <end position="264"/>
    </location>
</feature>
<evidence type="ECO:0000313" key="4">
    <source>
        <dbReference type="Proteomes" id="UP001501455"/>
    </source>
</evidence>
<keyword evidence="4" id="KW-1185">Reference proteome</keyword>
<protein>
    <submittedName>
        <fullName evidence="3">Bromoperoxidase</fullName>
    </submittedName>
</protein>
<dbReference type="PANTHER" id="PTHR43433">
    <property type="entry name" value="HYDROLASE, ALPHA/BETA FOLD FAMILY PROTEIN"/>
    <property type="match status" value="1"/>
</dbReference>
<dbReference type="Gene3D" id="3.40.50.1820">
    <property type="entry name" value="alpha/beta hydrolase"/>
    <property type="match status" value="1"/>
</dbReference>
<organism evidence="3 4">
    <name type="scientific">Streptomyces prasinosporus</name>
    <dbReference type="NCBI Taxonomy" id="68256"/>
    <lineage>
        <taxon>Bacteria</taxon>
        <taxon>Bacillati</taxon>
        <taxon>Actinomycetota</taxon>
        <taxon>Actinomycetes</taxon>
        <taxon>Kitasatosporales</taxon>
        <taxon>Streptomycetaceae</taxon>
        <taxon>Streptomyces</taxon>
        <taxon>Streptomyces albogriseolus group</taxon>
    </lineage>
</organism>
<dbReference type="SUPFAM" id="SSF53474">
    <property type="entry name" value="alpha/beta-Hydrolases"/>
    <property type="match status" value="1"/>
</dbReference>
<dbReference type="PRINTS" id="PR00111">
    <property type="entry name" value="ABHYDROLASE"/>
</dbReference>
<dbReference type="InterPro" id="IPR029058">
    <property type="entry name" value="AB_hydrolase_fold"/>
</dbReference>
<dbReference type="EMBL" id="BAAAXF010000037">
    <property type="protein sequence ID" value="GAA3498721.1"/>
    <property type="molecule type" value="Genomic_DNA"/>
</dbReference>
<proteinExistence type="predicted"/>
<dbReference type="PRINTS" id="PR00412">
    <property type="entry name" value="EPOXHYDRLASE"/>
</dbReference>
<comment type="caution">
    <text evidence="3">The sequence shown here is derived from an EMBL/GenBank/DDBJ whole genome shotgun (WGS) entry which is preliminary data.</text>
</comment>
<dbReference type="InterPro" id="IPR050471">
    <property type="entry name" value="AB_hydrolase"/>
</dbReference>
<evidence type="ECO:0000256" key="1">
    <source>
        <dbReference type="ARBA" id="ARBA00022559"/>
    </source>
</evidence>